<evidence type="ECO:0000313" key="3">
    <source>
        <dbReference type="RefSeq" id="XP_017770159.1"/>
    </source>
</evidence>
<evidence type="ECO:0000313" key="2">
    <source>
        <dbReference type="Proteomes" id="UP000695000"/>
    </source>
</evidence>
<protein>
    <submittedName>
        <fullName evidence="3">Uncharacterized protein LOC108557928</fullName>
    </submittedName>
</protein>
<feature type="transmembrane region" description="Helical" evidence="1">
    <location>
        <begin position="83"/>
        <end position="101"/>
    </location>
</feature>
<keyword evidence="2" id="KW-1185">Reference proteome</keyword>
<feature type="transmembrane region" description="Helical" evidence="1">
    <location>
        <begin position="139"/>
        <end position="158"/>
    </location>
</feature>
<accession>A0ABM1M6F9</accession>
<proteinExistence type="predicted"/>
<feature type="transmembrane region" description="Helical" evidence="1">
    <location>
        <begin position="438"/>
        <end position="456"/>
    </location>
</feature>
<name>A0ABM1M6F9_NICVS</name>
<organism evidence="2 3">
    <name type="scientific">Nicrophorus vespilloides</name>
    <name type="common">Boreal carrion beetle</name>
    <dbReference type="NCBI Taxonomy" id="110193"/>
    <lineage>
        <taxon>Eukaryota</taxon>
        <taxon>Metazoa</taxon>
        <taxon>Ecdysozoa</taxon>
        <taxon>Arthropoda</taxon>
        <taxon>Hexapoda</taxon>
        <taxon>Insecta</taxon>
        <taxon>Pterygota</taxon>
        <taxon>Neoptera</taxon>
        <taxon>Endopterygota</taxon>
        <taxon>Coleoptera</taxon>
        <taxon>Polyphaga</taxon>
        <taxon>Staphyliniformia</taxon>
        <taxon>Silphidae</taxon>
        <taxon>Nicrophorinae</taxon>
        <taxon>Nicrophorus</taxon>
    </lineage>
</organism>
<reference evidence="3" key="1">
    <citation type="submission" date="2025-08" db="UniProtKB">
        <authorList>
            <consortium name="RefSeq"/>
        </authorList>
    </citation>
    <scope>IDENTIFICATION</scope>
    <source>
        <tissue evidence="3">Whole Larva</tissue>
    </source>
</reference>
<sequence length="551" mass="62201">MEQKQTSQQTVQNESLRIDNVLTTQPELGPSVPDGGYGWIILLAVSFFKVSLPSIKIAYGLFLMYSTLETTNNINLGLFDNDLILTPIIFFVASTILDPISRKMITNSKWPRLFALSGVCLTCAGILFLWIALDHHGHLARFLYVLSGLSSGCGVALVETQCEVLLAQYFRLKLNSINVVLQIMTCIGYIFTPISLGHYINMYGIVHVIIWYHLYILIGVGVCTLFKKPDYLKGKLTYNSVKVGLVLDEEEDIYSAKKSTELKEARIVEPNAENNEPIAGTSSSDMVEVDVHNANSNWEKFSDDENDDEHFHEFKNNMAAPKELFTDLHLNNNTTYSFDNSDILSANDDTNIFMPNTKSVSQSYSFFKEGSFYKSVLLQTTLTYSKFIFYTLYPSTLYFNISLHIEDINAVLCYLFIISSIIVLASKIFLVNINNKNCAIFVVIVSWIGTIGYYMISDIPFENVKVFGGGLSLISISVLQYLTEGLITPNVKSEPNRVFIFLNLLSALCFVLLSVRNITYTNCFRLMGLLQFANGSVWFCNFIYKKIIRVD</sequence>
<feature type="transmembrane region" description="Helical" evidence="1">
    <location>
        <begin position="179"/>
        <end position="199"/>
    </location>
</feature>
<gene>
    <name evidence="3" type="primary">LOC108557928</name>
</gene>
<feature type="transmembrane region" description="Helical" evidence="1">
    <location>
        <begin position="499"/>
        <end position="518"/>
    </location>
</feature>
<dbReference type="Proteomes" id="UP000695000">
    <property type="component" value="Unplaced"/>
</dbReference>
<keyword evidence="1" id="KW-1133">Transmembrane helix</keyword>
<feature type="transmembrane region" description="Helical" evidence="1">
    <location>
        <begin position="205"/>
        <end position="226"/>
    </location>
</feature>
<keyword evidence="1" id="KW-0472">Membrane</keyword>
<keyword evidence="1" id="KW-0812">Transmembrane</keyword>
<dbReference type="PANTHER" id="PTHR11360">
    <property type="entry name" value="MONOCARBOXYLATE TRANSPORTER"/>
    <property type="match status" value="1"/>
</dbReference>
<dbReference type="PANTHER" id="PTHR11360:SF299">
    <property type="entry name" value="GEM-1"/>
    <property type="match status" value="1"/>
</dbReference>
<dbReference type="InterPro" id="IPR036259">
    <property type="entry name" value="MFS_trans_sf"/>
</dbReference>
<feature type="transmembrane region" description="Helical" evidence="1">
    <location>
        <begin position="39"/>
        <end position="63"/>
    </location>
</feature>
<feature type="transmembrane region" description="Helical" evidence="1">
    <location>
        <begin position="113"/>
        <end position="133"/>
    </location>
</feature>
<dbReference type="RefSeq" id="XP_017770159.1">
    <property type="nucleotide sequence ID" value="XM_017914670.1"/>
</dbReference>
<dbReference type="InterPro" id="IPR050327">
    <property type="entry name" value="Proton-linked_MCT"/>
</dbReference>
<dbReference type="SUPFAM" id="SSF103473">
    <property type="entry name" value="MFS general substrate transporter"/>
    <property type="match status" value="1"/>
</dbReference>
<dbReference type="GeneID" id="108557928"/>
<evidence type="ECO:0000256" key="1">
    <source>
        <dbReference type="SAM" id="Phobius"/>
    </source>
</evidence>
<feature type="transmembrane region" description="Helical" evidence="1">
    <location>
        <begin position="411"/>
        <end position="431"/>
    </location>
</feature>